<dbReference type="Pfam" id="PF09346">
    <property type="entry name" value="SMI1_KNR4"/>
    <property type="match status" value="1"/>
</dbReference>
<evidence type="ECO:0000313" key="2">
    <source>
        <dbReference type="EMBL" id="MDA6068426.1"/>
    </source>
</evidence>
<comment type="caution">
    <text evidence="2">The sequence shown here is derived from an EMBL/GenBank/DDBJ whole genome shotgun (WGS) entry which is preliminary data.</text>
</comment>
<dbReference type="InterPro" id="IPR037883">
    <property type="entry name" value="Knr4/Smi1-like_sf"/>
</dbReference>
<organism evidence="2 3">
    <name type="scientific">Flavobacterium azizsancarii</name>
    <dbReference type="NCBI Taxonomy" id="2961580"/>
    <lineage>
        <taxon>Bacteria</taxon>
        <taxon>Pseudomonadati</taxon>
        <taxon>Bacteroidota</taxon>
        <taxon>Flavobacteriia</taxon>
        <taxon>Flavobacteriales</taxon>
        <taxon>Flavobacteriaceae</taxon>
        <taxon>Flavobacterium</taxon>
    </lineage>
</organism>
<proteinExistence type="predicted"/>
<accession>A0ABT4W7G4</accession>
<dbReference type="Proteomes" id="UP001212170">
    <property type="component" value="Unassembled WGS sequence"/>
</dbReference>
<keyword evidence="3" id="KW-1185">Reference proteome</keyword>
<dbReference type="InterPro" id="IPR018958">
    <property type="entry name" value="Knr4/Smi1-like_dom"/>
</dbReference>
<evidence type="ECO:0000259" key="1">
    <source>
        <dbReference type="Pfam" id="PF09346"/>
    </source>
</evidence>
<dbReference type="EMBL" id="JAMZNK010000003">
    <property type="protein sequence ID" value="MDA6068426.1"/>
    <property type="molecule type" value="Genomic_DNA"/>
</dbReference>
<dbReference type="Gene3D" id="3.40.1580.10">
    <property type="entry name" value="SMI1/KNR4-like"/>
    <property type="match status" value="1"/>
</dbReference>
<feature type="domain" description="Knr4/Smi1-like" evidence="1">
    <location>
        <begin position="219"/>
        <end position="342"/>
    </location>
</feature>
<protein>
    <submittedName>
        <fullName evidence="2">SMI1/KNR4 family protein</fullName>
    </submittedName>
</protein>
<dbReference type="SUPFAM" id="SSF160631">
    <property type="entry name" value="SMI1/KNR4-like"/>
    <property type="match status" value="1"/>
</dbReference>
<gene>
    <name evidence="2" type="ORF">NJT12_02215</name>
</gene>
<dbReference type="RefSeq" id="WP_271334303.1">
    <property type="nucleotide sequence ID" value="NZ_JAMZNK010000003.1"/>
</dbReference>
<name>A0ABT4W7G4_9FLAO</name>
<sequence>MAHTIRQSKENLFSETDGSKFDKIKDKLIKNFSVDNREEVIDIFIEYSKTGRMQHWRNFLLTDIIDLVKENETCYSDFFQWTITKPELIYWGIDGLLKTQGQKAYHVLIHLVQNETLEVEVRAKAIKSISIYSNNRFDRNLPKDPGYWKIEELRIEEIIHWQNQGYNKGDGHKAPNTNPNLKNPKTELEKAVAKLNDLLEKERKNNQDLSNPSNWLSIADENKIIEIEKKWSLPENYLIFLKNFSPINVFIDDDEKFFQGLSLYGADDLIKNQNGYSFNPVTGETLQQWPSNYIVIADAGAAPYCINIKNIKNNDAPIYTSFHGAGEWEFEEYAKSFVDFLKDIVE</sequence>
<evidence type="ECO:0000313" key="3">
    <source>
        <dbReference type="Proteomes" id="UP001212170"/>
    </source>
</evidence>
<reference evidence="2 3" key="1">
    <citation type="journal article" date="2023" name="Chemosphere">
        <title>Whole genome analysis of Flavobacterium aziz-sancarii sp. nov., isolated from Ardley Island (Antarctica), revealed a rich resistome and bioremediation potential.</title>
        <authorList>
            <person name="Otur C."/>
            <person name="Okay S."/>
            <person name="Kurt-Kizildogan A."/>
        </authorList>
    </citation>
    <scope>NUCLEOTIDE SEQUENCE [LARGE SCALE GENOMIC DNA]</scope>
    <source>
        <strain evidence="2 3">AC</strain>
    </source>
</reference>